<keyword evidence="7 8" id="KW-0009">Actin-binding</keyword>
<keyword evidence="3" id="KW-0067">ATP-binding</keyword>
<comment type="similarity">
    <text evidence="1 8">Belongs to the TRAFAC class myosin-kinesin ATPase superfamily. Myosin family.</text>
</comment>
<keyword evidence="4" id="KW-0175">Coiled coil</keyword>
<gene>
    <name evidence="10" type="ORF">NECAME_15958</name>
</gene>
<evidence type="ECO:0000256" key="6">
    <source>
        <dbReference type="ARBA" id="ARBA00023175"/>
    </source>
</evidence>
<evidence type="ECO:0000256" key="2">
    <source>
        <dbReference type="ARBA" id="ARBA00022741"/>
    </source>
</evidence>
<dbReference type="PROSITE" id="PS51456">
    <property type="entry name" value="MYOSIN_MOTOR"/>
    <property type="match status" value="1"/>
</dbReference>
<dbReference type="KEGG" id="nai:NECAME_15958"/>
<feature type="domain" description="Myosin motor" evidence="9">
    <location>
        <begin position="1"/>
        <end position="281"/>
    </location>
</feature>
<accession>W2SEZ9</accession>
<organism evidence="10 11">
    <name type="scientific">Necator americanus</name>
    <name type="common">Human hookworm</name>
    <dbReference type="NCBI Taxonomy" id="51031"/>
    <lineage>
        <taxon>Eukaryota</taxon>
        <taxon>Metazoa</taxon>
        <taxon>Ecdysozoa</taxon>
        <taxon>Nematoda</taxon>
        <taxon>Chromadorea</taxon>
        <taxon>Rhabditida</taxon>
        <taxon>Rhabditina</taxon>
        <taxon>Rhabditomorpha</taxon>
        <taxon>Strongyloidea</taxon>
        <taxon>Ancylostomatidae</taxon>
        <taxon>Bunostominae</taxon>
        <taxon>Necator</taxon>
    </lineage>
</organism>
<evidence type="ECO:0000256" key="7">
    <source>
        <dbReference type="ARBA" id="ARBA00023203"/>
    </source>
</evidence>
<keyword evidence="5 8" id="KW-0518">Myosin</keyword>
<dbReference type="GO" id="GO:0007015">
    <property type="term" value="P:actin filament organization"/>
    <property type="evidence" value="ECO:0007669"/>
    <property type="project" value="TreeGrafter"/>
</dbReference>
<sequence>ENFLLAHSQRLCHIYGYRWLVQRLNKSLDRTRQHAISFVGILDIAGFEIFEMNSFEQLCINYTNEKLQQLFNNTMFEKEQQEYLNEGLEWDMIDFGLNLKPTIDLIEKVFVPSDFAIVHYAGRVDYQAKGWRVKNMDPLNENVVELLQLSKDLLVCEIWKDVSDMCCMGATEVGEAATLFGARVKKGMFRTVSQMHKEQLSRLMTTLNNTAPHFVRCIIPNHEKKHGVLNAHLVLDQLRCNGVLEGIRICRQGFPNRITFQVCLIASGNFCKFIGKLYFPH</sequence>
<dbReference type="PANTHER" id="PTHR13140:SF857">
    <property type="entry name" value="MYOSIN-11"/>
    <property type="match status" value="1"/>
</dbReference>
<dbReference type="PANTHER" id="PTHR13140">
    <property type="entry name" value="MYOSIN"/>
    <property type="match status" value="1"/>
</dbReference>
<reference evidence="11" key="1">
    <citation type="journal article" date="2014" name="Nat. Genet.">
        <title>Genome of the human hookworm Necator americanus.</title>
        <authorList>
            <person name="Tang Y.T."/>
            <person name="Gao X."/>
            <person name="Rosa B.A."/>
            <person name="Abubucker S."/>
            <person name="Hallsworth-Pepin K."/>
            <person name="Martin J."/>
            <person name="Tyagi R."/>
            <person name="Heizer E."/>
            <person name="Zhang X."/>
            <person name="Bhonagiri-Palsikar V."/>
            <person name="Minx P."/>
            <person name="Warren W.C."/>
            <person name="Wang Q."/>
            <person name="Zhan B."/>
            <person name="Hotez P.J."/>
            <person name="Sternberg P.W."/>
            <person name="Dougall A."/>
            <person name="Gaze S.T."/>
            <person name="Mulvenna J."/>
            <person name="Sotillo J."/>
            <person name="Ranganathan S."/>
            <person name="Rabelo E.M."/>
            <person name="Wilson R.K."/>
            <person name="Felgner P.L."/>
            <person name="Bethony J."/>
            <person name="Hawdon J.M."/>
            <person name="Gasser R.B."/>
            <person name="Loukas A."/>
            <person name="Mitreva M."/>
        </authorList>
    </citation>
    <scope>NUCLEOTIDE SEQUENCE [LARGE SCALE GENOMIC DNA]</scope>
</reference>
<evidence type="ECO:0000256" key="4">
    <source>
        <dbReference type="ARBA" id="ARBA00023054"/>
    </source>
</evidence>
<dbReference type="GO" id="GO:0005524">
    <property type="term" value="F:ATP binding"/>
    <property type="evidence" value="ECO:0007669"/>
    <property type="project" value="UniProtKB-KW"/>
</dbReference>
<dbReference type="PRINTS" id="PR00193">
    <property type="entry name" value="MYOSINHEAVY"/>
</dbReference>
<dbReference type="GO" id="GO:0005737">
    <property type="term" value="C:cytoplasm"/>
    <property type="evidence" value="ECO:0007669"/>
    <property type="project" value="TreeGrafter"/>
</dbReference>
<dbReference type="SUPFAM" id="SSF52540">
    <property type="entry name" value="P-loop containing nucleoside triphosphate hydrolases"/>
    <property type="match status" value="1"/>
</dbReference>
<dbReference type="GO" id="GO:0016020">
    <property type="term" value="C:membrane"/>
    <property type="evidence" value="ECO:0007669"/>
    <property type="project" value="TreeGrafter"/>
</dbReference>
<dbReference type="Gene3D" id="3.40.850.10">
    <property type="entry name" value="Kinesin motor domain"/>
    <property type="match status" value="2"/>
</dbReference>
<dbReference type="GO" id="GO:0000146">
    <property type="term" value="F:microfilament motor activity"/>
    <property type="evidence" value="ECO:0007669"/>
    <property type="project" value="TreeGrafter"/>
</dbReference>
<evidence type="ECO:0000313" key="10">
    <source>
        <dbReference type="EMBL" id="ETN68194.1"/>
    </source>
</evidence>
<evidence type="ECO:0000256" key="5">
    <source>
        <dbReference type="ARBA" id="ARBA00023123"/>
    </source>
</evidence>
<dbReference type="InterPro" id="IPR001609">
    <property type="entry name" value="Myosin_head_motor_dom-like"/>
</dbReference>
<dbReference type="InterPro" id="IPR027417">
    <property type="entry name" value="P-loop_NTPase"/>
</dbReference>
<feature type="non-terminal residue" evidence="10">
    <location>
        <position position="1"/>
    </location>
</feature>
<dbReference type="InterPro" id="IPR036961">
    <property type="entry name" value="Kinesin_motor_dom_sf"/>
</dbReference>
<comment type="caution">
    <text evidence="8">Lacks conserved residue(s) required for the propagation of feature annotation.</text>
</comment>
<keyword evidence="6" id="KW-0505">Motor protein</keyword>
<keyword evidence="11" id="KW-1185">Reference proteome</keyword>
<name>W2SEZ9_NECAM</name>
<dbReference type="OMA" id="CCISSER"/>
<evidence type="ECO:0000256" key="3">
    <source>
        <dbReference type="ARBA" id="ARBA00022840"/>
    </source>
</evidence>
<dbReference type="SMART" id="SM00242">
    <property type="entry name" value="MYSc"/>
    <property type="match status" value="1"/>
</dbReference>
<dbReference type="Gene3D" id="1.20.58.530">
    <property type="match status" value="2"/>
</dbReference>
<evidence type="ECO:0000259" key="9">
    <source>
        <dbReference type="PROSITE" id="PS51456"/>
    </source>
</evidence>
<evidence type="ECO:0000256" key="8">
    <source>
        <dbReference type="PROSITE-ProRule" id="PRU00782"/>
    </source>
</evidence>
<feature type="region of interest" description="Actin-binding" evidence="8">
    <location>
        <begin position="200"/>
        <end position="222"/>
    </location>
</feature>
<dbReference type="Proteomes" id="UP000053676">
    <property type="component" value="Unassembled WGS sequence"/>
</dbReference>
<dbReference type="EMBL" id="KI669308">
    <property type="protein sequence ID" value="ETN68194.1"/>
    <property type="molecule type" value="Genomic_DNA"/>
</dbReference>
<dbReference type="Gene3D" id="1.20.120.720">
    <property type="entry name" value="Myosin VI head, motor domain, U50 subdomain"/>
    <property type="match status" value="2"/>
</dbReference>
<dbReference type="GO" id="GO:0051015">
    <property type="term" value="F:actin filament binding"/>
    <property type="evidence" value="ECO:0007669"/>
    <property type="project" value="TreeGrafter"/>
</dbReference>
<evidence type="ECO:0000256" key="1">
    <source>
        <dbReference type="ARBA" id="ARBA00008314"/>
    </source>
</evidence>
<proteinExistence type="inferred from homology"/>
<dbReference type="AlphaFoldDB" id="W2SEZ9"/>
<dbReference type="GO" id="GO:0016459">
    <property type="term" value="C:myosin complex"/>
    <property type="evidence" value="ECO:0007669"/>
    <property type="project" value="UniProtKB-KW"/>
</dbReference>
<protein>
    <submittedName>
        <fullName evidence="10">Myosin head</fullName>
    </submittedName>
</protein>
<dbReference type="OrthoDB" id="5801154at2759"/>
<keyword evidence="2" id="KW-0547">Nucleotide-binding</keyword>
<evidence type="ECO:0000313" key="11">
    <source>
        <dbReference type="Proteomes" id="UP000053676"/>
    </source>
</evidence>
<dbReference type="Pfam" id="PF00063">
    <property type="entry name" value="Myosin_head"/>
    <property type="match status" value="2"/>
</dbReference>
<dbReference type="STRING" id="51031.W2SEZ9"/>